<proteinExistence type="predicted"/>
<dbReference type="EMBL" id="CP111013">
    <property type="protein sequence ID" value="WAQ97219.1"/>
    <property type="molecule type" value="Genomic_DNA"/>
</dbReference>
<evidence type="ECO:0000256" key="1">
    <source>
        <dbReference type="SAM" id="MobiDB-lite"/>
    </source>
</evidence>
<feature type="compositionally biased region" description="Polar residues" evidence="1">
    <location>
        <begin position="174"/>
        <end position="184"/>
    </location>
</feature>
<evidence type="ECO:0000313" key="3">
    <source>
        <dbReference type="EMBL" id="WAQ97219.1"/>
    </source>
</evidence>
<accession>A0ABY7DHI3</accession>
<dbReference type="PROSITE" id="PS51450">
    <property type="entry name" value="LRR"/>
    <property type="match status" value="1"/>
</dbReference>
<gene>
    <name evidence="2" type="ORF">MAR_029831</name>
    <name evidence="3" type="ORF">MAR_029909</name>
</gene>
<evidence type="ECO:0000313" key="4">
    <source>
        <dbReference type="Proteomes" id="UP001164746"/>
    </source>
</evidence>
<organism evidence="2 4">
    <name type="scientific">Mya arenaria</name>
    <name type="common">Soft-shell clam</name>
    <dbReference type="NCBI Taxonomy" id="6604"/>
    <lineage>
        <taxon>Eukaryota</taxon>
        <taxon>Metazoa</taxon>
        <taxon>Spiralia</taxon>
        <taxon>Lophotrochozoa</taxon>
        <taxon>Mollusca</taxon>
        <taxon>Bivalvia</taxon>
        <taxon>Autobranchia</taxon>
        <taxon>Heteroconchia</taxon>
        <taxon>Euheterodonta</taxon>
        <taxon>Imparidentia</taxon>
        <taxon>Neoheterodontei</taxon>
        <taxon>Myida</taxon>
        <taxon>Myoidea</taxon>
        <taxon>Myidae</taxon>
        <taxon>Mya</taxon>
    </lineage>
</organism>
<feature type="region of interest" description="Disordered" evidence="1">
    <location>
        <begin position="157"/>
        <end position="190"/>
    </location>
</feature>
<dbReference type="Proteomes" id="UP001164746">
    <property type="component" value="Chromosome 2"/>
</dbReference>
<dbReference type="SUPFAM" id="SSF52058">
    <property type="entry name" value="L domain-like"/>
    <property type="match status" value="1"/>
</dbReference>
<feature type="compositionally biased region" description="Basic and acidic residues" evidence="1">
    <location>
        <begin position="158"/>
        <end position="167"/>
    </location>
</feature>
<evidence type="ECO:0000313" key="2">
    <source>
        <dbReference type="EMBL" id="WAQ97141.1"/>
    </source>
</evidence>
<dbReference type="InterPro" id="IPR032675">
    <property type="entry name" value="LRR_dom_sf"/>
</dbReference>
<keyword evidence="4" id="KW-1185">Reference proteome</keyword>
<dbReference type="Gene3D" id="3.80.10.10">
    <property type="entry name" value="Ribonuclease Inhibitor"/>
    <property type="match status" value="1"/>
</dbReference>
<reference evidence="2" key="1">
    <citation type="submission" date="2022-11" db="EMBL/GenBank/DDBJ databases">
        <title>Centuries of genome instability and evolution in soft-shell clam transmissible cancer (bioRxiv).</title>
        <authorList>
            <person name="Hart S.F.M."/>
            <person name="Yonemitsu M.A."/>
            <person name="Giersch R.M."/>
            <person name="Beal B.F."/>
            <person name="Arriagada G."/>
            <person name="Davis B.W."/>
            <person name="Ostrander E.A."/>
            <person name="Goff S.P."/>
            <person name="Metzger M.J."/>
        </authorList>
    </citation>
    <scope>NUCLEOTIDE SEQUENCE</scope>
    <source>
        <strain evidence="2">MELC-2E11</strain>
        <tissue evidence="2">Siphon/mantle</tissue>
    </source>
</reference>
<dbReference type="InterPro" id="IPR043313">
    <property type="entry name" value="LRMDA"/>
</dbReference>
<dbReference type="EMBL" id="CP111013">
    <property type="protein sequence ID" value="WAQ97141.1"/>
    <property type="molecule type" value="Genomic_DNA"/>
</dbReference>
<protein>
    <submittedName>
        <fullName evidence="2">LRMDA-like protein</fullName>
    </submittedName>
</protein>
<dbReference type="InterPro" id="IPR001611">
    <property type="entry name" value="Leu-rich_rpt"/>
</dbReference>
<name>A0ABY7DHI3_MYAAR</name>
<sequence length="216" mass="24623">MADNQNSSQNDEDMENVDLSTSIVDDSAWEGCVDGLEEFCHLEELVLDNNTLGDTTIFPRLDNLHTLTLNKNKLTDLDHLLEDIKVKFPRLKYLSLLGNSACPNQLSSMEKDEEDYQRYRYYVLYRLPTLKFLDSTQVTAADLKEANRVGPFMCVVRGPEDTSKAPEESPPSPTQYTPLPQNARSSDDHLSTFGKSKYVYYGKHSEGNRFIRNNDL</sequence>
<dbReference type="PANTHER" id="PTHR46282:SF2">
    <property type="entry name" value="LEUCINE-RICH MELANOCYTE DIFFERENTIATION-ASSOCIATED PROTEIN"/>
    <property type="match status" value="1"/>
</dbReference>
<dbReference type="PANTHER" id="PTHR46282">
    <property type="entry name" value="LEUCINE-RICH MELANOCYTE DIFFERENTIATION-ASSOCIATED PROTEIN"/>
    <property type="match status" value="1"/>
</dbReference>